<keyword evidence="2" id="KW-1185">Reference proteome</keyword>
<name>A0A7M1UQH5_9CREN</name>
<protein>
    <submittedName>
        <fullName evidence="1">Uncharacterized protein</fullName>
    </submittedName>
</protein>
<accession>A0A7M1UQH5</accession>
<organism evidence="1 2">
    <name type="scientific">Thermosphaera chiliense</name>
    <dbReference type="NCBI Taxonomy" id="3402707"/>
    <lineage>
        <taxon>Archaea</taxon>
        <taxon>Thermoproteota</taxon>
        <taxon>Thermoprotei</taxon>
        <taxon>Desulfurococcales</taxon>
        <taxon>Desulfurococcaceae</taxon>
        <taxon>Thermosphaera</taxon>
    </lineage>
</organism>
<dbReference type="KEGG" id="tcs:IMZ38_00660"/>
<reference evidence="1 2" key="1">
    <citation type="submission" date="2020-10" db="EMBL/GenBank/DDBJ databases">
        <title>Complete genome sequence of Thermosphaera aggregans strain 3507.</title>
        <authorList>
            <person name="Zayulina K.S."/>
            <person name="Elcheninov A.G."/>
            <person name="Toshchakov S.V."/>
            <person name="Kublanov I.V."/>
            <person name="Kochetkova T.V."/>
        </authorList>
    </citation>
    <scope>NUCLEOTIDE SEQUENCE [LARGE SCALE GENOMIC DNA]</scope>
    <source>
        <strain evidence="1 2">3507</strain>
    </source>
</reference>
<gene>
    <name evidence="1" type="ORF">IMZ38_00660</name>
</gene>
<dbReference type="RefSeq" id="WP_193436295.1">
    <property type="nucleotide sequence ID" value="NZ_CP063144.1"/>
</dbReference>
<proteinExistence type="predicted"/>
<sequence length="131" mass="15338">MLARIVLNLARNVFQAYAVLWLLKPRKASSMSDVFKLFYLDFLVLDEKHVEIVKLSDNELVTRCRNPCPILELSQRLRVDTRVSCRIVSEPVCKYVLNKLNPKLVFERNYEHIRPYADSCEERVYFGGTQA</sequence>
<dbReference type="EMBL" id="CP063144">
    <property type="protein sequence ID" value="QOR94498.1"/>
    <property type="molecule type" value="Genomic_DNA"/>
</dbReference>
<dbReference type="OrthoDB" id="375893at2157"/>
<dbReference type="AlphaFoldDB" id="A0A7M1UQH5"/>
<evidence type="ECO:0000313" key="1">
    <source>
        <dbReference type="EMBL" id="QOR94498.1"/>
    </source>
</evidence>
<dbReference type="GeneID" id="59453884"/>
<evidence type="ECO:0000313" key="2">
    <source>
        <dbReference type="Proteomes" id="UP000593766"/>
    </source>
</evidence>
<dbReference type="Proteomes" id="UP000593766">
    <property type="component" value="Chromosome"/>
</dbReference>